<evidence type="ECO:0000259" key="2">
    <source>
        <dbReference type="Pfam" id="PF24342"/>
    </source>
</evidence>
<proteinExistence type="predicted"/>
<dbReference type="EMBL" id="LIAE01006973">
    <property type="protein sequence ID" value="PAV83280.1"/>
    <property type="molecule type" value="Genomic_DNA"/>
</dbReference>
<evidence type="ECO:0000313" key="5">
    <source>
        <dbReference type="Proteomes" id="UP000218231"/>
    </source>
</evidence>
<accession>A0A2A2LAS1</accession>
<dbReference type="Pfam" id="PF24342">
    <property type="entry name" value="OB_DEPS-1_2nd"/>
    <property type="match status" value="1"/>
</dbReference>
<dbReference type="InterPro" id="IPR057143">
    <property type="entry name" value="OB_DEPS-1_2nd"/>
</dbReference>
<comment type="caution">
    <text evidence="4">The sequence shown here is derived from an EMBL/GenBank/DDBJ whole genome shotgun (WGS) entry which is preliminary data.</text>
</comment>
<feature type="domain" description="P-granule-associated protein DEPS-1 first OB-fold" evidence="3">
    <location>
        <begin position="58"/>
        <end position="140"/>
    </location>
</feature>
<dbReference type="Proteomes" id="UP000218231">
    <property type="component" value="Unassembled WGS sequence"/>
</dbReference>
<feature type="transmembrane region" description="Helical" evidence="1">
    <location>
        <begin position="12"/>
        <end position="31"/>
    </location>
</feature>
<evidence type="ECO:0000256" key="1">
    <source>
        <dbReference type="SAM" id="Phobius"/>
    </source>
</evidence>
<dbReference type="Pfam" id="PF24343">
    <property type="entry name" value="OB_DEPS-1_1st"/>
    <property type="match status" value="1"/>
</dbReference>
<evidence type="ECO:0000259" key="3">
    <source>
        <dbReference type="Pfam" id="PF24343"/>
    </source>
</evidence>
<keyword evidence="5" id="KW-1185">Reference proteome</keyword>
<name>A0A2A2LAS1_9BILA</name>
<keyword evidence="1" id="KW-1133">Transmembrane helix</keyword>
<reference evidence="4 5" key="1">
    <citation type="journal article" date="2017" name="Curr. Biol.">
        <title>Genome architecture and evolution of a unichromosomal asexual nematode.</title>
        <authorList>
            <person name="Fradin H."/>
            <person name="Zegar C."/>
            <person name="Gutwein M."/>
            <person name="Lucas J."/>
            <person name="Kovtun M."/>
            <person name="Corcoran D."/>
            <person name="Baugh L.R."/>
            <person name="Kiontke K."/>
            <person name="Gunsalus K."/>
            <person name="Fitch D.H."/>
            <person name="Piano F."/>
        </authorList>
    </citation>
    <scope>NUCLEOTIDE SEQUENCE [LARGE SCALE GENOMIC DNA]</scope>
    <source>
        <strain evidence="4">PF1309</strain>
    </source>
</reference>
<sequence length="564" mass="64859">MSHFQFDFCSLFSFPTFLFLHFPFLFIYFSVTTTMLRNSTRTGIVFKTFTQEESQFFSAIVLGLDHANRQAEGSLLGYSLMAVNNTALAASINDDSVTMNADQRRHRMGSLSSELVPGRVILWIEPDDLDEQGNIQFFEKYDTPFPEYQMDGDQILMPGAVHPNGDRFWTATFGYLQIDPDQCKDASPDTCYNAVINLEFSQEARSLKATFVCLYSLYEGTFDPHSLPWSKIPNLYKWMKAREVETKSKLPGPSDYDTEDSDDETVYKFTGIAVSDISLFGISKVPLEVKHRKLIRFVVTDPRHRLKVGYKYRFNAVTTEDKYIWNVTDCARMSGFREMLTPGGHIKAHVRKIYYSNGVFRNGTEMGDKGYGIMDDPLNLVREHIAHDHRPDAEAKVGIMDTPFNKNDKTIFRFRIVELFNDGRLQLFSKRAPILHKALFGVVVGKRVIFAPEIDGYLVNIRPEFRHEPAIGSLVVCKPDWDNERRKYYTVNVQLMHATRLQTVYKPVFRESDQLAVCLFHSFNSFILSVSVCLPSQGQTLSRLLRIFHLPSFWTLRKSIRPVV</sequence>
<organism evidence="4 5">
    <name type="scientific">Diploscapter pachys</name>
    <dbReference type="NCBI Taxonomy" id="2018661"/>
    <lineage>
        <taxon>Eukaryota</taxon>
        <taxon>Metazoa</taxon>
        <taxon>Ecdysozoa</taxon>
        <taxon>Nematoda</taxon>
        <taxon>Chromadorea</taxon>
        <taxon>Rhabditida</taxon>
        <taxon>Rhabditina</taxon>
        <taxon>Rhabditomorpha</taxon>
        <taxon>Rhabditoidea</taxon>
        <taxon>Rhabditidae</taxon>
        <taxon>Diploscapter</taxon>
    </lineage>
</organism>
<gene>
    <name evidence="4" type="ORF">WR25_19824</name>
</gene>
<feature type="domain" description="P-granule-associated protein DEPS-1 second OB-fold" evidence="2">
    <location>
        <begin position="151"/>
        <end position="219"/>
    </location>
</feature>
<keyword evidence="1" id="KW-0812">Transmembrane</keyword>
<dbReference type="InterPro" id="IPR057139">
    <property type="entry name" value="OB_DEPS-1_1st"/>
</dbReference>
<dbReference type="AlphaFoldDB" id="A0A2A2LAS1"/>
<keyword evidence="1" id="KW-0472">Membrane</keyword>
<evidence type="ECO:0000313" key="4">
    <source>
        <dbReference type="EMBL" id="PAV83280.1"/>
    </source>
</evidence>
<protein>
    <submittedName>
        <fullName evidence="4">Uncharacterized protein</fullName>
    </submittedName>
</protein>